<accession>A0AAV5SYF9</accession>
<gene>
    <name evidence="4" type="ORF">PENTCL1PPCAC_7838</name>
</gene>
<dbReference type="PANTHER" id="PTHR11005">
    <property type="entry name" value="LYSOSOMAL ACID LIPASE-RELATED"/>
    <property type="match status" value="1"/>
</dbReference>
<dbReference type="PIRSF" id="PIRSF000862">
    <property type="entry name" value="Steryl_ester_lip"/>
    <property type="match status" value="1"/>
</dbReference>
<feature type="domain" description="Partial AB-hydrolase lipase" evidence="3">
    <location>
        <begin position="43"/>
        <end position="105"/>
    </location>
</feature>
<sequence>SLLLLRLTMKLLRPVYWSIGSYVAIFLSWILQPLEWYNPRSTETLIRHWGYPFEAHTVTTSDGYILELQRIRHGRHENDDPTVHRPPVLLQHGLALDSSNYVANLPNQSLAFMLADAGFDVWLGNSRGNSYGRKHETLHHWEFKFWNFSWQEMATHDVPAIVDKVLEITGETRLNYVGHSQGALILFARLSEDEELTKKIHNVFALAPALSVTNIRGLIAGIAPLAPILQQIERIAGGAFGLFRRSILNTIIGQVICNNAYLDAACARYFFANGGIESKQINTSRIDAYMSSYPDGMSTKNVVHFGQMVLHKRTARFDYGADENLARYGTRISPAYNFTNVKVPMYIWYSPTDYLVNDVDLQEIIIPTLDTDFLKLNVSLPSYNHVDFHWGLRAVADIYEPIIEILTSEMKIHG</sequence>
<comment type="caution">
    <text evidence="4">The sequence shown here is derived from an EMBL/GenBank/DDBJ whole genome shotgun (WGS) entry which is preliminary data.</text>
</comment>
<dbReference type="GO" id="GO:0016788">
    <property type="term" value="F:hydrolase activity, acting on ester bonds"/>
    <property type="evidence" value="ECO:0007669"/>
    <property type="project" value="InterPro"/>
</dbReference>
<proteinExistence type="inferred from homology"/>
<evidence type="ECO:0000256" key="1">
    <source>
        <dbReference type="ARBA" id="ARBA00010701"/>
    </source>
</evidence>
<evidence type="ECO:0000313" key="4">
    <source>
        <dbReference type="EMBL" id="GMS85663.1"/>
    </source>
</evidence>
<organism evidence="4 5">
    <name type="scientific">Pristionchus entomophagus</name>
    <dbReference type="NCBI Taxonomy" id="358040"/>
    <lineage>
        <taxon>Eukaryota</taxon>
        <taxon>Metazoa</taxon>
        <taxon>Ecdysozoa</taxon>
        <taxon>Nematoda</taxon>
        <taxon>Chromadorea</taxon>
        <taxon>Rhabditida</taxon>
        <taxon>Rhabditina</taxon>
        <taxon>Diplogasteromorpha</taxon>
        <taxon>Diplogasteroidea</taxon>
        <taxon>Neodiplogasteridae</taxon>
        <taxon>Pristionchus</taxon>
    </lineage>
</organism>
<dbReference type="AlphaFoldDB" id="A0AAV5SYF9"/>
<dbReference type="EMBL" id="BTSX01000002">
    <property type="protein sequence ID" value="GMS85663.1"/>
    <property type="molecule type" value="Genomic_DNA"/>
</dbReference>
<feature type="active site" description="Nucleophile" evidence="2">
    <location>
        <position position="180"/>
    </location>
</feature>
<evidence type="ECO:0000313" key="5">
    <source>
        <dbReference type="Proteomes" id="UP001432027"/>
    </source>
</evidence>
<dbReference type="Pfam" id="PF04083">
    <property type="entry name" value="Abhydro_lipase"/>
    <property type="match status" value="1"/>
</dbReference>
<reference evidence="4" key="1">
    <citation type="submission" date="2023-10" db="EMBL/GenBank/DDBJ databases">
        <title>Genome assembly of Pristionchus species.</title>
        <authorList>
            <person name="Yoshida K."/>
            <person name="Sommer R.J."/>
        </authorList>
    </citation>
    <scope>NUCLEOTIDE SEQUENCE</scope>
    <source>
        <strain evidence="4">RS0144</strain>
    </source>
</reference>
<evidence type="ECO:0000259" key="3">
    <source>
        <dbReference type="Pfam" id="PF04083"/>
    </source>
</evidence>
<dbReference type="InterPro" id="IPR029058">
    <property type="entry name" value="AB_hydrolase_fold"/>
</dbReference>
<dbReference type="FunFam" id="3.40.50.1820:FF:000179">
    <property type="entry name" value="Lipase"/>
    <property type="match status" value="1"/>
</dbReference>
<dbReference type="GO" id="GO:0006629">
    <property type="term" value="P:lipid metabolic process"/>
    <property type="evidence" value="ECO:0007669"/>
    <property type="project" value="InterPro"/>
</dbReference>
<dbReference type="Gene3D" id="3.40.50.1820">
    <property type="entry name" value="alpha/beta hydrolase"/>
    <property type="match status" value="1"/>
</dbReference>
<feature type="active site" description="Charge relay system" evidence="2">
    <location>
        <position position="353"/>
    </location>
</feature>
<dbReference type="Proteomes" id="UP001432027">
    <property type="component" value="Unassembled WGS sequence"/>
</dbReference>
<name>A0AAV5SYF9_9BILA</name>
<keyword evidence="5" id="KW-1185">Reference proteome</keyword>
<evidence type="ECO:0000256" key="2">
    <source>
        <dbReference type="PIRSR" id="PIRSR000862-1"/>
    </source>
</evidence>
<comment type="similarity">
    <text evidence="1">Belongs to the AB hydrolase superfamily. Lipase family.</text>
</comment>
<feature type="active site" description="Charge relay system" evidence="2">
    <location>
        <position position="385"/>
    </location>
</feature>
<dbReference type="InterPro" id="IPR006693">
    <property type="entry name" value="AB_hydrolase_lipase"/>
</dbReference>
<feature type="non-terminal residue" evidence="4">
    <location>
        <position position="1"/>
    </location>
</feature>
<protein>
    <recommendedName>
        <fullName evidence="3">Partial AB-hydrolase lipase domain-containing protein</fullName>
    </recommendedName>
</protein>
<dbReference type="InterPro" id="IPR025483">
    <property type="entry name" value="Lipase_euk"/>
</dbReference>
<dbReference type="SUPFAM" id="SSF53474">
    <property type="entry name" value="alpha/beta-Hydrolases"/>
    <property type="match status" value="1"/>
</dbReference>